<dbReference type="AlphaFoldDB" id="A0A811LGY7"/>
<sequence>MAGPKEVWERFFAACDLPARVQKTYAAKFTTERIQPYMLKDLTKNDLRDLNVTALGDQLAILHYIRNTEGNSPVFNQISSNSVSSSSQASSSSMPRTRIVKRGHTITVADDIPIRNQSRAIQKRSPPKAVQASRLRSEQMVLEDRRKRFETAQPSTSRVFVNRSFRRTQVQTSARPAFRPANPGNGHRRITYSESPQSSRRAVRYVSEPAPRTRVVYRSRR</sequence>
<dbReference type="SUPFAM" id="SSF47769">
    <property type="entry name" value="SAM/Pointed domain"/>
    <property type="match status" value="1"/>
</dbReference>
<accession>A0A811LGY7</accession>
<protein>
    <recommendedName>
        <fullName evidence="4">SAM domain-containing protein</fullName>
    </recommendedName>
</protein>
<dbReference type="PANTHER" id="PTHR21359:SF1">
    <property type="entry name" value="DUF5577 DOMAIN-CONTAINING PROTEIN"/>
    <property type="match status" value="1"/>
</dbReference>
<dbReference type="Gene3D" id="1.10.150.50">
    <property type="entry name" value="Transcription Factor, Ets-1"/>
    <property type="match status" value="1"/>
</dbReference>
<reference evidence="2" key="1">
    <citation type="submission" date="2020-09" db="EMBL/GenBank/DDBJ databases">
        <authorList>
            <person name="Kikuchi T."/>
        </authorList>
    </citation>
    <scope>NUCLEOTIDE SEQUENCE</scope>
    <source>
        <strain evidence="2">SH1</strain>
    </source>
</reference>
<dbReference type="EMBL" id="CAJFCW020000006">
    <property type="protein sequence ID" value="CAG9123622.1"/>
    <property type="molecule type" value="Genomic_DNA"/>
</dbReference>
<evidence type="ECO:0000313" key="3">
    <source>
        <dbReference type="Proteomes" id="UP000614601"/>
    </source>
</evidence>
<dbReference type="InterPro" id="IPR013761">
    <property type="entry name" value="SAM/pointed_sf"/>
</dbReference>
<evidence type="ECO:0008006" key="4">
    <source>
        <dbReference type="Google" id="ProtNLM"/>
    </source>
</evidence>
<dbReference type="Proteomes" id="UP000783686">
    <property type="component" value="Unassembled WGS sequence"/>
</dbReference>
<comment type="caution">
    <text evidence="2">The sequence shown here is derived from an EMBL/GenBank/DDBJ whole genome shotgun (WGS) entry which is preliminary data.</text>
</comment>
<organism evidence="2 3">
    <name type="scientific">Bursaphelenchus okinawaensis</name>
    <dbReference type="NCBI Taxonomy" id="465554"/>
    <lineage>
        <taxon>Eukaryota</taxon>
        <taxon>Metazoa</taxon>
        <taxon>Ecdysozoa</taxon>
        <taxon>Nematoda</taxon>
        <taxon>Chromadorea</taxon>
        <taxon>Rhabditida</taxon>
        <taxon>Tylenchina</taxon>
        <taxon>Tylenchomorpha</taxon>
        <taxon>Aphelenchoidea</taxon>
        <taxon>Aphelenchoididae</taxon>
        <taxon>Bursaphelenchus</taxon>
    </lineage>
</organism>
<dbReference type="OrthoDB" id="10067653at2759"/>
<proteinExistence type="predicted"/>
<dbReference type="EMBL" id="CAJFDH010000006">
    <property type="protein sequence ID" value="CAD5227776.1"/>
    <property type="molecule type" value="Genomic_DNA"/>
</dbReference>
<feature type="region of interest" description="Disordered" evidence="1">
    <location>
        <begin position="76"/>
        <end position="97"/>
    </location>
</feature>
<evidence type="ECO:0000256" key="1">
    <source>
        <dbReference type="SAM" id="MobiDB-lite"/>
    </source>
</evidence>
<dbReference type="Proteomes" id="UP000614601">
    <property type="component" value="Unassembled WGS sequence"/>
</dbReference>
<dbReference type="Pfam" id="PF18017">
    <property type="entry name" value="SAM_4"/>
    <property type="match status" value="1"/>
</dbReference>
<feature type="compositionally biased region" description="Low complexity" evidence="1">
    <location>
        <begin position="79"/>
        <end position="93"/>
    </location>
</feature>
<gene>
    <name evidence="2" type="ORF">BOKJ2_LOCUS12342</name>
</gene>
<feature type="region of interest" description="Disordered" evidence="1">
    <location>
        <begin position="179"/>
        <end position="205"/>
    </location>
</feature>
<evidence type="ECO:0000313" key="2">
    <source>
        <dbReference type="EMBL" id="CAD5227776.1"/>
    </source>
</evidence>
<dbReference type="PANTHER" id="PTHR21359">
    <property type="entry name" value="DUF5577 DOMAIN-CONTAINING PROTEIN"/>
    <property type="match status" value="1"/>
</dbReference>
<name>A0A811LGY7_9BILA</name>
<dbReference type="GO" id="GO:0005634">
    <property type="term" value="C:nucleus"/>
    <property type="evidence" value="ECO:0007669"/>
    <property type="project" value="TreeGrafter"/>
</dbReference>
<dbReference type="InterPro" id="IPR039161">
    <property type="entry name" value="C19orf47-like"/>
</dbReference>
<keyword evidence="3" id="KW-1185">Reference proteome</keyword>